<dbReference type="RefSeq" id="WP_021226265.1">
    <property type="nucleotide sequence ID" value="NZ_ATDP01000090.1"/>
</dbReference>
<reference evidence="2 3" key="1">
    <citation type="journal article" date="2013" name="Genome Announc.">
        <title>Draft Genome Sequence of Sphingobium lactosutens Strain DS20T, Isolated from a Hexachlorocyclohexane Dumpsite.</title>
        <authorList>
            <person name="Kumar R."/>
            <person name="Dwivedi V."/>
            <person name="Negi V."/>
            <person name="Khurana J.P."/>
            <person name="Lal R."/>
        </authorList>
    </citation>
    <scope>NUCLEOTIDE SEQUENCE [LARGE SCALE GENOMIC DNA]</scope>
    <source>
        <strain evidence="2 3">DS20</strain>
    </source>
</reference>
<keyword evidence="3" id="KW-1185">Reference proteome</keyword>
<sequence length="316" mass="34735">MMRWIGLFALWLSALWLNALCAGTGNAQTPSTGRIVTIADMPSAFVAPRTITIWLPPGYDAGARRYPVLYMHDGQNLFDATAANFGVEWGMDEAVARLSMLRAGRPAIIVGMASTDARYREYMPKGVYDRLPAAYARMVRDSHGGEPLSDAYLRFIVEELKPRIDRDYRTLPGRDDTAIMGSSMGGLISLYALGRYPHIFGQAAALSVHWPLVGAGVAGDVPADAPAIVAAAFSAWLQDSGVDPAVNRLYIDHGTATLDRYYPPFARAMESVLARRGWRIGPAFQSRTFTGTAHDERAWSERVDIPLLFLLARPDR</sequence>
<dbReference type="PANTHER" id="PTHR48098">
    <property type="entry name" value="ENTEROCHELIN ESTERASE-RELATED"/>
    <property type="match status" value="1"/>
</dbReference>
<dbReference type="PANTHER" id="PTHR48098:SF6">
    <property type="entry name" value="FERRI-BACILLIBACTIN ESTERASE BESA"/>
    <property type="match status" value="1"/>
</dbReference>
<evidence type="ECO:0008006" key="4">
    <source>
        <dbReference type="Google" id="ProtNLM"/>
    </source>
</evidence>
<dbReference type="Gene3D" id="3.40.50.1820">
    <property type="entry name" value="alpha/beta hydrolase"/>
    <property type="match status" value="1"/>
</dbReference>
<accession>T0HR68</accession>
<proteinExistence type="predicted"/>
<dbReference type="SUPFAM" id="SSF53474">
    <property type="entry name" value="alpha/beta-Hydrolases"/>
    <property type="match status" value="1"/>
</dbReference>
<organism evidence="2 3">
    <name type="scientific">Sphingobium lactosutens DS20</name>
    <dbReference type="NCBI Taxonomy" id="1331060"/>
    <lineage>
        <taxon>Bacteria</taxon>
        <taxon>Pseudomonadati</taxon>
        <taxon>Pseudomonadota</taxon>
        <taxon>Alphaproteobacteria</taxon>
        <taxon>Sphingomonadales</taxon>
        <taxon>Sphingomonadaceae</taxon>
        <taxon>Sphingobium</taxon>
    </lineage>
</organism>
<dbReference type="OrthoDB" id="5523653at2"/>
<feature type="signal peptide" evidence="1">
    <location>
        <begin position="1"/>
        <end position="27"/>
    </location>
</feature>
<protein>
    <recommendedName>
        <fullName evidence="4">Esterase</fullName>
    </recommendedName>
</protein>
<gene>
    <name evidence="2" type="ORF">RLDS_12995</name>
</gene>
<name>T0HR68_9SPHN</name>
<evidence type="ECO:0000313" key="3">
    <source>
        <dbReference type="Proteomes" id="UP000015531"/>
    </source>
</evidence>
<dbReference type="Proteomes" id="UP000015531">
    <property type="component" value="Unassembled WGS sequence"/>
</dbReference>
<dbReference type="InterPro" id="IPR000801">
    <property type="entry name" value="Esterase-like"/>
</dbReference>
<dbReference type="eggNOG" id="COG2819">
    <property type="taxonomic scope" value="Bacteria"/>
</dbReference>
<keyword evidence="1" id="KW-0732">Signal</keyword>
<dbReference type="EMBL" id="ATDP01000090">
    <property type="protein sequence ID" value="EQB14648.1"/>
    <property type="molecule type" value="Genomic_DNA"/>
</dbReference>
<comment type="caution">
    <text evidence="2">The sequence shown here is derived from an EMBL/GenBank/DDBJ whole genome shotgun (WGS) entry which is preliminary data.</text>
</comment>
<dbReference type="AlphaFoldDB" id="T0HR68"/>
<evidence type="ECO:0000256" key="1">
    <source>
        <dbReference type="SAM" id="SignalP"/>
    </source>
</evidence>
<dbReference type="InterPro" id="IPR050583">
    <property type="entry name" value="Mycobacterial_A85_antigen"/>
</dbReference>
<evidence type="ECO:0000313" key="2">
    <source>
        <dbReference type="EMBL" id="EQB14648.1"/>
    </source>
</evidence>
<feature type="chain" id="PRO_5004576672" description="Esterase" evidence="1">
    <location>
        <begin position="28"/>
        <end position="316"/>
    </location>
</feature>
<dbReference type="Pfam" id="PF00756">
    <property type="entry name" value="Esterase"/>
    <property type="match status" value="1"/>
</dbReference>
<dbReference type="InterPro" id="IPR029058">
    <property type="entry name" value="AB_hydrolase_fold"/>
</dbReference>
<dbReference type="PATRIC" id="fig|1331060.3.peg.2470"/>